<evidence type="ECO:0000256" key="1">
    <source>
        <dbReference type="ARBA" id="ARBA00007812"/>
    </source>
</evidence>
<dbReference type="InterPro" id="IPR012001">
    <property type="entry name" value="Thiamin_PyroP_enz_TPP-bd_dom"/>
</dbReference>
<evidence type="ECO:0000256" key="3">
    <source>
        <dbReference type="RuleBase" id="RU362132"/>
    </source>
</evidence>
<protein>
    <submittedName>
        <fullName evidence="7">Pyruvate dehydrogenase (Quinone)</fullName>
        <ecNumber evidence="7">1.2.5.1</ecNumber>
    </submittedName>
</protein>
<dbReference type="InterPro" id="IPR029035">
    <property type="entry name" value="DHS-like_NAD/FAD-binding_dom"/>
</dbReference>
<evidence type="ECO:0000259" key="6">
    <source>
        <dbReference type="Pfam" id="PF02776"/>
    </source>
</evidence>
<dbReference type="CDD" id="cd07039">
    <property type="entry name" value="TPP_PYR_POX"/>
    <property type="match status" value="1"/>
</dbReference>
<accession>A0ABU2BSK4</accession>
<dbReference type="NCBIfam" id="NF006129">
    <property type="entry name" value="PRK08273.1"/>
    <property type="match status" value="1"/>
</dbReference>
<dbReference type="Proteomes" id="UP001183817">
    <property type="component" value="Unassembled WGS sequence"/>
</dbReference>
<organism evidence="7 8">
    <name type="scientific">Paeniglutamicibacter sulfureus</name>
    <dbReference type="NCBI Taxonomy" id="43666"/>
    <lineage>
        <taxon>Bacteria</taxon>
        <taxon>Bacillati</taxon>
        <taxon>Actinomycetota</taxon>
        <taxon>Actinomycetes</taxon>
        <taxon>Micrococcales</taxon>
        <taxon>Micrococcaceae</taxon>
        <taxon>Paeniglutamicibacter</taxon>
    </lineage>
</organism>
<reference evidence="7 8" key="1">
    <citation type="submission" date="2023-07" db="EMBL/GenBank/DDBJ databases">
        <title>Sequencing the genomes of 1000 actinobacteria strains.</title>
        <authorList>
            <person name="Klenk H.-P."/>
        </authorList>
    </citation>
    <scope>NUCLEOTIDE SEQUENCE [LARGE SCALE GENOMIC DNA]</scope>
    <source>
        <strain evidence="7 8">DSM 20167</strain>
    </source>
</reference>
<dbReference type="RefSeq" id="WP_310293181.1">
    <property type="nucleotide sequence ID" value="NZ_BAAAWO010000001.1"/>
</dbReference>
<evidence type="ECO:0000259" key="4">
    <source>
        <dbReference type="Pfam" id="PF00205"/>
    </source>
</evidence>
<dbReference type="InterPro" id="IPR029061">
    <property type="entry name" value="THDP-binding"/>
</dbReference>
<gene>
    <name evidence="7" type="ORF">J2S64_004040</name>
</gene>
<dbReference type="InterPro" id="IPR012000">
    <property type="entry name" value="Thiamin_PyroP_enz_cen_dom"/>
</dbReference>
<sequence length="609" mass="65024">MAERLVADEMVDRLNAWGVRRIFGYSGDGINTFLGALRRHDNAPEFVQARHEENAAFMAVAHSKYGVGQYGADFDGGPGIGVMVSTQGPGAVHLLNGLYDAKLDGIPVVAIVGQQDLKALGSGYQQEIDLPALFKDVAGYCEQISTPEQVSGVLDRAFRTALATSTPCVVIIPHNVQQQPASQPSGDHAEIATAPVWESPQVLPRDAELDAAADLLRSGKRIVMLVGQGARNARTEVAGMAERLGAAVVTSLLGKPYVDETLPNAAGVMGHLGTSASAALLGRCDSLLIVGSNDPWTEFYPAPGNARAVQIDISAQRPGNRYPVEVALVGDAAQTLQALAGRLAPDQGEREPWRTEVRERVSAWRDLSRQRALTAADPVNPERVFSELSAVFPDDAQVALDVGSCVYWYARQLVLPPTVPAHLCSTLASMGCGVPYGLAAKLLNPERPVVVLAGDGGMQMSGVAELITVAARWKDWTDPRFVVCVLNNGDLAEVTWEQRETEGDPRYGATQHLPHFPFAGYSELLGMRGIEVKDPGDLGGAWSQALSADRPVVIDVHTDASVPLLPPFPQGAKKLPTMRAALGQEGKAGQRALRLLDEYASQEEALFGS</sequence>
<keyword evidence="8" id="KW-1185">Reference proteome</keyword>
<proteinExistence type="inferred from homology"/>
<evidence type="ECO:0000313" key="7">
    <source>
        <dbReference type="EMBL" id="MDR7360349.1"/>
    </source>
</evidence>
<keyword evidence="7" id="KW-0560">Oxidoreductase</keyword>
<dbReference type="InterPro" id="IPR011766">
    <property type="entry name" value="TPP_enzyme_TPP-bd"/>
</dbReference>
<feature type="domain" description="Thiamine pyrophosphate enzyme N-terminal TPP-binding" evidence="6">
    <location>
        <begin position="6"/>
        <end position="130"/>
    </location>
</feature>
<feature type="domain" description="Thiamine pyrophosphate enzyme central" evidence="4">
    <location>
        <begin position="209"/>
        <end position="339"/>
    </location>
</feature>
<dbReference type="EMBL" id="JAVDYI010000001">
    <property type="protein sequence ID" value="MDR7360349.1"/>
    <property type="molecule type" value="Genomic_DNA"/>
</dbReference>
<keyword evidence="2 3" id="KW-0786">Thiamine pyrophosphate</keyword>
<dbReference type="PANTHER" id="PTHR42981:SF2">
    <property type="entry name" value="PYRUVATE DEHYDROGENASE [UBIQUINONE]"/>
    <property type="match status" value="1"/>
</dbReference>
<dbReference type="Pfam" id="PF02776">
    <property type="entry name" value="TPP_enzyme_N"/>
    <property type="match status" value="1"/>
</dbReference>
<keyword evidence="7" id="KW-0670">Pyruvate</keyword>
<name>A0ABU2BSK4_9MICC</name>
<dbReference type="InterPro" id="IPR000399">
    <property type="entry name" value="TPP-bd_CS"/>
</dbReference>
<dbReference type="SUPFAM" id="SSF52518">
    <property type="entry name" value="Thiamin diphosphate-binding fold (THDP-binding)"/>
    <property type="match status" value="2"/>
</dbReference>
<dbReference type="PROSITE" id="PS00187">
    <property type="entry name" value="TPP_ENZYMES"/>
    <property type="match status" value="1"/>
</dbReference>
<dbReference type="Pfam" id="PF00205">
    <property type="entry name" value="TPP_enzyme_M"/>
    <property type="match status" value="1"/>
</dbReference>
<evidence type="ECO:0000313" key="8">
    <source>
        <dbReference type="Proteomes" id="UP001183817"/>
    </source>
</evidence>
<dbReference type="GO" id="GO:0052737">
    <property type="term" value="F:pyruvate dehydrogenase (quinone) activity"/>
    <property type="evidence" value="ECO:0007669"/>
    <property type="project" value="UniProtKB-EC"/>
</dbReference>
<comment type="similarity">
    <text evidence="1 3">Belongs to the TPP enzyme family.</text>
</comment>
<dbReference type="InterPro" id="IPR047211">
    <property type="entry name" value="POXB-like"/>
</dbReference>
<dbReference type="Gene3D" id="3.40.50.970">
    <property type="match status" value="2"/>
</dbReference>
<dbReference type="SUPFAM" id="SSF52467">
    <property type="entry name" value="DHS-like NAD/FAD-binding domain"/>
    <property type="match status" value="1"/>
</dbReference>
<feature type="domain" description="Thiamine pyrophosphate enzyme TPP-binding" evidence="5">
    <location>
        <begin position="401"/>
        <end position="556"/>
    </location>
</feature>
<dbReference type="PANTHER" id="PTHR42981">
    <property type="entry name" value="PYRUVATE DEHYDROGENASE [UBIQUINONE]"/>
    <property type="match status" value="1"/>
</dbReference>
<evidence type="ECO:0000256" key="2">
    <source>
        <dbReference type="ARBA" id="ARBA00023052"/>
    </source>
</evidence>
<comment type="caution">
    <text evidence="7">The sequence shown here is derived from an EMBL/GenBank/DDBJ whole genome shotgun (WGS) entry which is preliminary data.</text>
</comment>
<dbReference type="InterPro" id="IPR047210">
    <property type="entry name" value="TPP_PYR_POXB-like"/>
</dbReference>
<dbReference type="Pfam" id="PF02775">
    <property type="entry name" value="TPP_enzyme_C"/>
    <property type="match status" value="1"/>
</dbReference>
<evidence type="ECO:0000259" key="5">
    <source>
        <dbReference type="Pfam" id="PF02775"/>
    </source>
</evidence>
<dbReference type="Gene3D" id="3.40.50.1220">
    <property type="entry name" value="TPP-binding domain"/>
    <property type="match status" value="1"/>
</dbReference>
<dbReference type="EC" id="1.2.5.1" evidence="7"/>